<accession>A0AAE1B990</accession>
<feature type="signal peptide" evidence="1">
    <location>
        <begin position="1"/>
        <end position="35"/>
    </location>
</feature>
<evidence type="ECO:0000256" key="1">
    <source>
        <dbReference type="SAM" id="SignalP"/>
    </source>
</evidence>
<reference evidence="2" key="1">
    <citation type="journal article" date="2023" name="G3 (Bethesda)">
        <title>A reference genome for the long-term kleptoplast-retaining sea slug Elysia crispata morphotype clarki.</title>
        <authorList>
            <person name="Eastman K.E."/>
            <person name="Pendleton A.L."/>
            <person name="Shaikh M.A."/>
            <person name="Suttiyut T."/>
            <person name="Ogas R."/>
            <person name="Tomko P."/>
            <person name="Gavelis G."/>
            <person name="Widhalm J.R."/>
            <person name="Wisecaver J.H."/>
        </authorList>
    </citation>
    <scope>NUCLEOTIDE SEQUENCE</scope>
    <source>
        <strain evidence="2">ECLA1</strain>
    </source>
</reference>
<gene>
    <name evidence="2" type="ORF">RRG08_067099</name>
</gene>
<comment type="caution">
    <text evidence="2">The sequence shown here is derived from an EMBL/GenBank/DDBJ whole genome shotgun (WGS) entry which is preliminary data.</text>
</comment>
<evidence type="ECO:0000313" key="3">
    <source>
        <dbReference type="Proteomes" id="UP001283361"/>
    </source>
</evidence>
<sequence length="122" mass="13922">MFLFRLLSTRLPSQLLLGPSVLLLLLLVTPRPVVAAPRQGTQQNKDPGIAKYTLAQLMLLQYNHIDLYWFTVQTHRSLLVYSTNTSISTGLQYKHIDLYWFTVQTHRSLLVYSTNTSISTGL</sequence>
<keyword evidence="1" id="KW-0732">Signal</keyword>
<name>A0AAE1B990_9GAST</name>
<proteinExistence type="predicted"/>
<dbReference type="Proteomes" id="UP001283361">
    <property type="component" value="Unassembled WGS sequence"/>
</dbReference>
<dbReference type="EMBL" id="JAWDGP010000342">
    <property type="protein sequence ID" value="KAK3801296.1"/>
    <property type="molecule type" value="Genomic_DNA"/>
</dbReference>
<protein>
    <submittedName>
        <fullName evidence="2">Uncharacterized protein</fullName>
    </submittedName>
</protein>
<dbReference type="AlphaFoldDB" id="A0AAE1B990"/>
<feature type="chain" id="PRO_5042203845" evidence="1">
    <location>
        <begin position="36"/>
        <end position="122"/>
    </location>
</feature>
<keyword evidence="3" id="KW-1185">Reference proteome</keyword>
<evidence type="ECO:0000313" key="2">
    <source>
        <dbReference type="EMBL" id="KAK3801296.1"/>
    </source>
</evidence>
<organism evidence="2 3">
    <name type="scientific">Elysia crispata</name>
    <name type="common">lettuce slug</name>
    <dbReference type="NCBI Taxonomy" id="231223"/>
    <lineage>
        <taxon>Eukaryota</taxon>
        <taxon>Metazoa</taxon>
        <taxon>Spiralia</taxon>
        <taxon>Lophotrochozoa</taxon>
        <taxon>Mollusca</taxon>
        <taxon>Gastropoda</taxon>
        <taxon>Heterobranchia</taxon>
        <taxon>Euthyneura</taxon>
        <taxon>Panpulmonata</taxon>
        <taxon>Sacoglossa</taxon>
        <taxon>Placobranchoidea</taxon>
        <taxon>Plakobranchidae</taxon>
        <taxon>Elysia</taxon>
    </lineage>
</organism>